<comment type="similarity">
    <text evidence="7">Belongs to the ubiquitin-conjugating enzyme family.</text>
</comment>
<dbReference type="RefSeq" id="XP_007512345.1">
    <property type="nucleotide sequence ID" value="XM_007512283.1"/>
</dbReference>
<dbReference type="Pfam" id="PF00179">
    <property type="entry name" value="UQ_con"/>
    <property type="match status" value="1"/>
</dbReference>
<evidence type="ECO:0000256" key="4">
    <source>
        <dbReference type="ARBA" id="ARBA00022786"/>
    </source>
</evidence>
<dbReference type="InterPro" id="IPR000608">
    <property type="entry name" value="UBC"/>
</dbReference>
<evidence type="ECO:0000256" key="7">
    <source>
        <dbReference type="RuleBase" id="RU362109"/>
    </source>
</evidence>
<dbReference type="InterPro" id="IPR016135">
    <property type="entry name" value="UBQ-conjugating_enzyme/RWD"/>
</dbReference>
<evidence type="ECO:0000256" key="1">
    <source>
        <dbReference type="ARBA" id="ARBA00012486"/>
    </source>
</evidence>
<name>K8EWX0_9CHLO</name>
<feature type="domain" description="UBC core" evidence="9">
    <location>
        <begin position="7"/>
        <end position="154"/>
    </location>
</feature>
<evidence type="ECO:0000256" key="2">
    <source>
        <dbReference type="ARBA" id="ARBA00022679"/>
    </source>
</evidence>
<feature type="compositionally biased region" description="Low complexity" evidence="8">
    <location>
        <begin position="202"/>
        <end position="212"/>
    </location>
</feature>
<keyword evidence="4 7" id="KW-0833">Ubl conjugation pathway</keyword>
<evidence type="ECO:0000256" key="6">
    <source>
        <dbReference type="PROSITE-ProRule" id="PRU10133"/>
    </source>
</evidence>
<evidence type="ECO:0000256" key="3">
    <source>
        <dbReference type="ARBA" id="ARBA00022741"/>
    </source>
</evidence>
<dbReference type="InterPro" id="IPR050113">
    <property type="entry name" value="Ub_conjugating_enzyme"/>
</dbReference>
<dbReference type="FunFam" id="3.10.110.10:FF:000031">
    <property type="entry name" value="Ubiquitin-conjugating enzyme E2 22"/>
    <property type="match status" value="1"/>
</dbReference>
<dbReference type="PROSITE" id="PS50127">
    <property type="entry name" value="UBC_2"/>
    <property type="match status" value="1"/>
</dbReference>
<evidence type="ECO:0000313" key="10">
    <source>
        <dbReference type="EMBL" id="CCO16945.1"/>
    </source>
</evidence>
<dbReference type="EMBL" id="FO082273">
    <property type="protein sequence ID" value="CCO16945.1"/>
    <property type="molecule type" value="Genomic_DNA"/>
</dbReference>
<dbReference type="InterPro" id="IPR023313">
    <property type="entry name" value="UBQ-conjugating_AS"/>
</dbReference>
<keyword evidence="5 7" id="KW-0067">ATP-binding</keyword>
<dbReference type="OrthoDB" id="10069349at2759"/>
<dbReference type="KEGG" id="bpg:Bathy06g03750"/>
<dbReference type="eggNOG" id="KOG0423">
    <property type="taxonomic scope" value="Eukaryota"/>
</dbReference>
<accession>K8EWX0</accession>
<evidence type="ECO:0000313" key="11">
    <source>
        <dbReference type="Proteomes" id="UP000198341"/>
    </source>
</evidence>
<keyword evidence="2" id="KW-0808">Transferase</keyword>
<dbReference type="AlphaFoldDB" id="K8EWX0"/>
<feature type="compositionally biased region" description="Basic residues" evidence="8">
    <location>
        <begin position="213"/>
        <end position="227"/>
    </location>
</feature>
<dbReference type="STRING" id="41875.K8EWX0"/>
<organism evidence="10 11">
    <name type="scientific">Bathycoccus prasinos</name>
    <dbReference type="NCBI Taxonomy" id="41875"/>
    <lineage>
        <taxon>Eukaryota</taxon>
        <taxon>Viridiplantae</taxon>
        <taxon>Chlorophyta</taxon>
        <taxon>Mamiellophyceae</taxon>
        <taxon>Mamiellales</taxon>
        <taxon>Bathycoccaceae</taxon>
        <taxon>Bathycoccus</taxon>
    </lineage>
</organism>
<sequence>MEHLSSATVNAIVKQIKDLQKNPAEGITVKLTESNVQDVYAEIRGPENTPFENGVFKMKLVLPADYPTSAPKGYFLTKIFHPNIRQPSGEICVNTLKRDWKPDLGLRHVLMVIRCLMIEPFPESALNEEAARMLLEEYDEYFARAKMFTKVHAAKVEEGSGAATATATTAKKKGNVLDAKDGNSLSESGKENGSSGKEGKEASAGGENANVVKKAKKVDKKKSLRRL</sequence>
<proteinExistence type="inferred from homology"/>
<keyword evidence="11" id="KW-1185">Reference proteome</keyword>
<dbReference type="PANTHER" id="PTHR24067">
    <property type="entry name" value="UBIQUITIN-CONJUGATING ENZYME E2"/>
    <property type="match status" value="1"/>
</dbReference>
<dbReference type="GO" id="GO:0061631">
    <property type="term" value="F:ubiquitin conjugating enzyme activity"/>
    <property type="evidence" value="ECO:0007669"/>
    <property type="project" value="UniProtKB-EC"/>
</dbReference>
<dbReference type="SMART" id="SM00212">
    <property type="entry name" value="UBCc"/>
    <property type="match status" value="1"/>
</dbReference>
<reference evidence="10 11" key="1">
    <citation type="submission" date="2011-10" db="EMBL/GenBank/DDBJ databases">
        <authorList>
            <person name="Genoscope - CEA"/>
        </authorList>
    </citation>
    <scope>NUCLEOTIDE SEQUENCE [LARGE SCALE GENOMIC DNA]</scope>
    <source>
        <strain evidence="10 11">RCC 1105</strain>
    </source>
</reference>
<dbReference type="Gene3D" id="3.10.110.10">
    <property type="entry name" value="Ubiquitin Conjugating Enzyme"/>
    <property type="match status" value="1"/>
</dbReference>
<evidence type="ECO:0000259" key="9">
    <source>
        <dbReference type="PROSITE" id="PS50127"/>
    </source>
</evidence>
<dbReference type="EC" id="2.3.2.23" evidence="1"/>
<dbReference type="SUPFAM" id="SSF54495">
    <property type="entry name" value="UBC-like"/>
    <property type="match status" value="1"/>
</dbReference>
<dbReference type="GO" id="GO:0005524">
    <property type="term" value="F:ATP binding"/>
    <property type="evidence" value="ECO:0007669"/>
    <property type="project" value="UniProtKB-UniRule"/>
</dbReference>
<evidence type="ECO:0000256" key="8">
    <source>
        <dbReference type="SAM" id="MobiDB-lite"/>
    </source>
</evidence>
<feature type="region of interest" description="Disordered" evidence="8">
    <location>
        <begin position="174"/>
        <end position="227"/>
    </location>
</feature>
<dbReference type="PROSITE" id="PS00183">
    <property type="entry name" value="UBC_1"/>
    <property type="match status" value="1"/>
</dbReference>
<dbReference type="CDD" id="cd23804">
    <property type="entry name" value="UBCc_UBE2S"/>
    <property type="match status" value="1"/>
</dbReference>
<keyword evidence="3 7" id="KW-0547">Nucleotide-binding</keyword>
<dbReference type="GeneID" id="19015356"/>
<feature type="active site" description="Glycyl thioester intermediate" evidence="6">
    <location>
        <position position="92"/>
    </location>
</feature>
<evidence type="ECO:0000256" key="5">
    <source>
        <dbReference type="ARBA" id="ARBA00022840"/>
    </source>
</evidence>
<dbReference type="Proteomes" id="UP000198341">
    <property type="component" value="Chromosome 6"/>
</dbReference>
<protein>
    <recommendedName>
        <fullName evidence="1">E2 ubiquitin-conjugating enzyme</fullName>
        <ecNumber evidence="1">2.3.2.23</ecNumber>
    </recommendedName>
</protein>
<gene>
    <name evidence="10" type="ORF">Bathy06g03750</name>
</gene>